<accession>A0A5N5T041</accession>
<evidence type="ECO:0000313" key="1">
    <source>
        <dbReference type="EMBL" id="KAB7498280.1"/>
    </source>
</evidence>
<dbReference type="Proteomes" id="UP000326759">
    <property type="component" value="Unassembled WGS sequence"/>
</dbReference>
<comment type="caution">
    <text evidence="1">The sequence shown here is derived from an EMBL/GenBank/DDBJ whole genome shotgun (WGS) entry which is preliminary data.</text>
</comment>
<keyword evidence="2" id="KW-1185">Reference proteome</keyword>
<dbReference type="AlphaFoldDB" id="A0A5N5T041"/>
<organism evidence="1 2">
    <name type="scientific">Armadillidium nasatum</name>
    <dbReference type="NCBI Taxonomy" id="96803"/>
    <lineage>
        <taxon>Eukaryota</taxon>
        <taxon>Metazoa</taxon>
        <taxon>Ecdysozoa</taxon>
        <taxon>Arthropoda</taxon>
        <taxon>Crustacea</taxon>
        <taxon>Multicrustacea</taxon>
        <taxon>Malacostraca</taxon>
        <taxon>Eumalacostraca</taxon>
        <taxon>Peracarida</taxon>
        <taxon>Isopoda</taxon>
        <taxon>Oniscidea</taxon>
        <taxon>Crinocheta</taxon>
        <taxon>Armadillidiidae</taxon>
        <taxon>Armadillidium</taxon>
    </lineage>
</organism>
<reference evidence="1 2" key="1">
    <citation type="journal article" date="2019" name="PLoS Biol.">
        <title>Sex chromosomes control vertical transmission of feminizing Wolbachia symbionts in an isopod.</title>
        <authorList>
            <person name="Becking T."/>
            <person name="Chebbi M.A."/>
            <person name="Giraud I."/>
            <person name="Moumen B."/>
            <person name="Laverre T."/>
            <person name="Caubet Y."/>
            <person name="Peccoud J."/>
            <person name="Gilbert C."/>
            <person name="Cordaux R."/>
        </authorList>
    </citation>
    <scope>NUCLEOTIDE SEQUENCE [LARGE SCALE GENOMIC DNA]</scope>
    <source>
        <strain evidence="1">ANa2</strain>
        <tissue evidence="1">Whole body excluding digestive tract and cuticle</tissue>
    </source>
</reference>
<protein>
    <submittedName>
        <fullName evidence="1">Uncharacterized protein</fullName>
    </submittedName>
</protein>
<name>A0A5N5T041_9CRUS</name>
<gene>
    <name evidence="1" type="ORF">Anas_07981</name>
</gene>
<evidence type="ECO:0000313" key="2">
    <source>
        <dbReference type="Proteomes" id="UP000326759"/>
    </source>
</evidence>
<proteinExistence type="predicted"/>
<dbReference type="EMBL" id="SEYY01019427">
    <property type="protein sequence ID" value="KAB7498280.1"/>
    <property type="molecule type" value="Genomic_DNA"/>
</dbReference>
<sequence length="111" mass="13597">MSSYLFWDITTLPLQGTKYFIVNDREGYQNENMFGYFVQSLMVLLQDLWWFYTVYNGPTERSLLILYNLYCSKTHGCFEMYYKEHRYFEFAIRKSICVTVYNIYFFVYSSK</sequence>